<dbReference type="OrthoDB" id="9429718at2"/>
<dbReference type="Proteomes" id="UP000294947">
    <property type="component" value="Unassembled WGS sequence"/>
</dbReference>
<evidence type="ECO:0000313" key="1">
    <source>
        <dbReference type="EMBL" id="TDD54305.1"/>
    </source>
</evidence>
<sequence length="386" mass="43407">MVFSVVAPTVKHLSLFRDDLWKEQRSLEVVVGDSGTRVLRKHFSERRQADSEVRYLSVASELAGGSTPSVVGVADNYVDLRYVEGIRVYNVLELLRELEGVDDRANRLRSLLVERCAASCAALQEVLVRDAGRGYAAPKLYPVRQKLTTLLAIIDHGLGLGLDMVAIETEARWAEDCLRQVSCLVPFRDAAPKNLILEWPEMWRGRKSVEEQRRSVQDLVANWSPGAGSPFESNPIVHVDFSSCGELTVPEDDPISLLVHESTWMGEIPGRDRLCWLPHDPDATRLAVGLLVRLYRLGGRRLCYLLVHKTGYRRRYAHESVEFYFRALLLAADTACPELKSLFPAILGAAEAILSRLSGKLSIAHDWFDAAYEPPPGKYYRDVFPY</sequence>
<keyword evidence="2" id="KW-1185">Reference proteome</keyword>
<reference evidence="1 2" key="1">
    <citation type="submission" date="2019-03" db="EMBL/GenBank/DDBJ databases">
        <title>Draft genome sequences of novel Actinobacteria.</title>
        <authorList>
            <person name="Sahin N."/>
            <person name="Ay H."/>
            <person name="Saygin H."/>
        </authorList>
    </citation>
    <scope>NUCLEOTIDE SEQUENCE [LARGE SCALE GENOMIC DNA]</scope>
    <source>
        <strain evidence="1 2">7K502</strain>
    </source>
</reference>
<evidence type="ECO:0000313" key="2">
    <source>
        <dbReference type="Proteomes" id="UP000294947"/>
    </source>
</evidence>
<organism evidence="1 2">
    <name type="scientific">Saccharopolyspora elongata</name>
    <dbReference type="NCBI Taxonomy" id="2530387"/>
    <lineage>
        <taxon>Bacteria</taxon>
        <taxon>Bacillati</taxon>
        <taxon>Actinomycetota</taxon>
        <taxon>Actinomycetes</taxon>
        <taxon>Pseudonocardiales</taxon>
        <taxon>Pseudonocardiaceae</taxon>
        <taxon>Saccharopolyspora</taxon>
    </lineage>
</organism>
<proteinExistence type="predicted"/>
<dbReference type="RefSeq" id="WP_132482353.1">
    <property type="nucleotide sequence ID" value="NZ_SMKW01000006.1"/>
</dbReference>
<comment type="caution">
    <text evidence="1">The sequence shown here is derived from an EMBL/GenBank/DDBJ whole genome shotgun (WGS) entry which is preliminary data.</text>
</comment>
<protein>
    <recommendedName>
        <fullName evidence="3">Aminoglycoside phosphotransferase domain-containing protein</fullName>
    </recommendedName>
</protein>
<dbReference type="AlphaFoldDB" id="A0A4R4Z818"/>
<name>A0A4R4Z818_9PSEU</name>
<dbReference type="EMBL" id="SMKW01000006">
    <property type="protein sequence ID" value="TDD54305.1"/>
    <property type="molecule type" value="Genomic_DNA"/>
</dbReference>
<gene>
    <name evidence="1" type="ORF">E1288_06825</name>
</gene>
<evidence type="ECO:0008006" key="3">
    <source>
        <dbReference type="Google" id="ProtNLM"/>
    </source>
</evidence>
<accession>A0A4R4Z818</accession>